<sequence length="116" mass="12667">MPKLVHWEIPVVDMKRAQEFYEKLFGWKFQSWGEAGDYTLFDSGESTGGALMKVDKMPEPAIRVYVGVDDMPAVLDRAVALGGKVGQPKSDIGGGMGFAGSLLDPWGCLIGLWSEK</sequence>
<dbReference type="Gene3D" id="3.10.180.10">
    <property type="entry name" value="2,3-Dihydroxybiphenyl 1,2-Dioxygenase, domain 1"/>
    <property type="match status" value="1"/>
</dbReference>
<name>A0A937XI06_UNCW3</name>
<accession>A0A937XI06</accession>
<evidence type="ECO:0000313" key="2">
    <source>
        <dbReference type="EMBL" id="MBM3332401.1"/>
    </source>
</evidence>
<comment type="caution">
    <text evidence="2">The sequence shown here is derived from an EMBL/GenBank/DDBJ whole genome shotgun (WGS) entry which is preliminary data.</text>
</comment>
<dbReference type="CDD" id="cd07247">
    <property type="entry name" value="SgaA_N_like"/>
    <property type="match status" value="1"/>
</dbReference>
<gene>
    <name evidence="2" type="ORF">FJY68_11240</name>
</gene>
<reference evidence="2" key="1">
    <citation type="submission" date="2019-03" db="EMBL/GenBank/DDBJ databases">
        <title>Lake Tanganyika Metagenome-Assembled Genomes (MAGs).</title>
        <authorList>
            <person name="Tran P."/>
        </authorList>
    </citation>
    <scope>NUCLEOTIDE SEQUENCE</scope>
    <source>
        <strain evidence="2">K_DeepCast_150m_m2_040</strain>
    </source>
</reference>
<organism evidence="2 3">
    <name type="scientific">candidate division WOR-3 bacterium</name>
    <dbReference type="NCBI Taxonomy" id="2052148"/>
    <lineage>
        <taxon>Bacteria</taxon>
        <taxon>Bacteria division WOR-3</taxon>
    </lineage>
</organism>
<feature type="domain" description="VOC" evidence="1">
    <location>
        <begin position="3"/>
        <end position="115"/>
    </location>
</feature>
<dbReference type="AlphaFoldDB" id="A0A937XI06"/>
<dbReference type="InterPro" id="IPR004360">
    <property type="entry name" value="Glyas_Fos-R_dOase_dom"/>
</dbReference>
<evidence type="ECO:0000313" key="3">
    <source>
        <dbReference type="Proteomes" id="UP000779900"/>
    </source>
</evidence>
<dbReference type="Proteomes" id="UP000779900">
    <property type="component" value="Unassembled WGS sequence"/>
</dbReference>
<dbReference type="InterPro" id="IPR037523">
    <property type="entry name" value="VOC_core"/>
</dbReference>
<dbReference type="InterPro" id="IPR029068">
    <property type="entry name" value="Glyas_Bleomycin-R_OHBP_Dase"/>
</dbReference>
<evidence type="ECO:0000259" key="1">
    <source>
        <dbReference type="PROSITE" id="PS51819"/>
    </source>
</evidence>
<dbReference type="SUPFAM" id="SSF54593">
    <property type="entry name" value="Glyoxalase/Bleomycin resistance protein/Dihydroxybiphenyl dioxygenase"/>
    <property type="match status" value="1"/>
</dbReference>
<dbReference type="PROSITE" id="PS51819">
    <property type="entry name" value="VOC"/>
    <property type="match status" value="1"/>
</dbReference>
<dbReference type="EMBL" id="VGIR01000083">
    <property type="protein sequence ID" value="MBM3332401.1"/>
    <property type="molecule type" value="Genomic_DNA"/>
</dbReference>
<dbReference type="PANTHER" id="PTHR33993:SF2">
    <property type="entry name" value="VOC DOMAIN-CONTAINING PROTEIN"/>
    <property type="match status" value="1"/>
</dbReference>
<dbReference type="Pfam" id="PF00903">
    <property type="entry name" value="Glyoxalase"/>
    <property type="match status" value="1"/>
</dbReference>
<dbReference type="PANTHER" id="PTHR33993">
    <property type="entry name" value="GLYOXALASE-RELATED"/>
    <property type="match status" value="1"/>
</dbReference>
<dbReference type="InterPro" id="IPR052164">
    <property type="entry name" value="Anthracycline_SecMetBiosynth"/>
</dbReference>
<proteinExistence type="predicted"/>
<protein>
    <submittedName>
        <fullName evidence="2">VOC family protein</fullName>
    </submittedName>
</protein>